<dbReference type="Pfam" id="PF04267">
    <property type="entry name" value="SoxD"/>
    <property type="match status" value="1"/>
</dbReference>
<gene>
    <name evidence="1" type="ORF">CH339_06090</name>
</gene>
<dbReference type="AlphaFoldDB" id="A0A327JQ96"/>
<reference evidence="1 2" key="1">
    <citation type="submission" date="2017-07" db="EMBL/GenBank/DDBJ databases">
        <title>Draft Genome Sequences of Select Purple Nonsulfur Bacteria.</title>
        <authorList>
            <person name="Lasarre B."/>
            <person name="Mckinlay J.B."/>
        </authorList>
    </citation>
    <scope>NUCLEOTIDE SEQUENCE [LARGE SCALE GENOMIC DNA]</scope>
    <source>
        <strain evidence="1 2">DSM 11290</strain>
    </source>
</reference>
<protein>
    <submittedName>
        <fullName evidence="1">Sarcosine oxidase subunit delta</fullName>
    </submittedName>
</protein>
<comment type="caution">
    <text evidence="1">The sequence shown here is derived from an EMBL/GenBank/DDBJ whole genome shotgun (WGS) entry which is preliminary data.</text>
</comment>
<dbReference type="Gene3D" id="3.30.2270.10">
    <property type="entry name" value="Folate-binding superfamily"/>
    <property type="match status" value="1"/>
</dbReference>
<dbReference type="EMBL" id="NPEV01000009">
    <property type="protein sequence ID" value="RAI28457.1"/>
    <property type="molecule type" value="Genomic_DNA"/>
</dbReference>
<dbReference type="InterPro" id="IPR006279">
    <property type="entry name" value="SoxD"/>
</dbReference>
<accession>A0A327JQ96</accession>
<dbReference type="InterPro" id="IPR038561">
    <property type="entry name" value="SoxD_sf"/>
</dbReference>
<dbReference type="OrthoDB" id="7159274at2"/>
<evidence type="ECO:0000313" key="2">
    <source>
        <dbReference type="Proteomes" id="UP000249299"/>
    </source>
</evidence>
<dbReference type="NCBIfam" id="TIGR01374">
    <property type="entry name" value="soxD"/>
    <property type="match status" value="1"/>
</dbReference>
<evidence type="ECO:0000313" key="1">
    <source>
        <dbReference type="EMBL" id="RAI28457.1"/>
    </source>
</evidence>
<dbReference type="GO" id="GO:0046653">
    <property type="term" value="P:tetrahydrofolate metabolic process"/>
    <property type="evidence" value="ECO:0007669"/>
    <property type="project" value="InterPro"/>
</dbReference>
<proteinExistence type="predicted"/>
<name>A0A327JQ96_9HYPH</name>
<dbReference type="Proteomes" id="UP000249299">
    <property type="component" value="Unassembled WGS sequence"/>
</dbReference>
<dbReference type="GO" id="GO:0008115">
    <property type="term" value="F:sarcosine oxidase activity"/>
    <property type="evidence" value="ECO:0007669"/>
    <property type="project" value="InterPro"/>
</dbReference>
<keyword evidence="2" id="KW-1185">Reference proteome</keyword>
<organism evidence="1 2">
    <name type="scientific">Rhodobium orientis</name>
    <dbReference type="NCBI Taxonomy" id="34017"/>
    <lineage>
        <taxon>Bacteria</taxon>
        <taxon>Pseudomonadati</taxon>
        <taxon>Pseudomonadota</taxon>
        <taxon>Alphaproteobacteria</taxon>
        <taxon>Hyphomicrobiales</taxon>
        <taxon>Rhodobiaceae</taxon>
        <taxon>Rhodobium</taxon>
    </lineage>
</organism>
<dbReference type="RefSeq" id="WP_111433451.1">
    <property type="nucleotide sequence ID" value="NZ_JACIGG010000010.1"/>
</dbReference>
<sequence length="121" mass="13602">MFVITCPYCGERDQSEFAHAGEAHISRPRESETMTDAEWAEFLFMRDNTKGIHAERWIHAAGCRRFFNALRNTATDRFLAFYRIGEKPPEIDDVVPATPCGEAVGSGNDAVKVERPPEAGR</sequence>